<gene>
    <name evidence="1" type="ORF">HCZ30_09450</name>
</gene>
<keyword evidence="2" id="KW-1185">Reference proteome</keyword>
<evidence type="ECO:0000313" key="2">
    <source>
        <dbReference type="Proteomes" id="UP000709466"/>
    </source>
</evidence>
<reference evidence="1 2" key="1">
    <citation type="submission" date="2020-03" db="EMBL/GenBank/DDBJ databases">
        <title>Bacterial isolates of synthetic phycosphere.</title>
        <authorList>
            <person name="Fu H."/>
            <person name="Moran M.A."/>
        </authorList>
    </citation>
    <scope>NUCLEOTIDE SEQUENCE [LARGE SCALE GENOMIC DNA]</scope>
    <source>
        <strain evidence="1 2">HF1</strain>
    </source>
</reference>
<dbReference type="Proteomes" id="UP000709466">
    <property type="component" value="Unassembled WGS sequence"/>
</dbReference>
<evidence type="ECO:0000313" key="1">
    <source>
        <dbReference type="EMBL" id="NIY72659.1"/>
    </source>
</evidence>
<dbReference type="RefSeq" id="WP_167638036.1">
    <property type="nucleotide sequence ID" value="NZ_JAATOP010000005.1"/>
</dbReference>
<sequence length="100" mass="11591">MTQAEDHRTADKRRLDEMIEIYESAVQSVRQLIARIDAGDEEVPKKLGAQISTLFDLYVRIRKGQDDFNEKFGKADADITDIARIRDEIGRKLDRIRERG</sequence>
<protein>
    <submittedName>
        <fullName evidence="1">Uncharacterized protein</fullName>
    </submittedName>
</protein>
<organism evidence="1 2">
    <name type="scientific">Marivivens donghaensis</name>
    <dbReference type="NCBI Taxonomy" id="1699413"/>
    <lineage>
        <taxon>Bacteria</taxon>
        <taxon>Pseudomonadati</taxon>
        <taxon>Pseudomonadota</taxon>
        <taxon>Alphaproteobacteria</taxon>
        <taxon>Rhodobacterales</taxon>
        <taxon>Paracoccaceae</taxon>
        <taxon>Marivivens group</taxon>
        <taxon>Marivivens</taxon>
    </lineage>
</organism>
<accession>A0ABX0VX50</accession>
<comment type="caution">
    <text evidence="1">The sequence shown here is derived from an EMBL/GenBank/DDBJ whole genome shotgun (WGS) entry which is preliminary data.</text>
</comment>
<proteinExistence type="predicted"/>
<dbReference type="EMBL" id="JAATOP010000005">
    <property type="protein sequence ID" value="NIY72659.1"/>
    <property type="molecule type" value="Genomic_DNA"/>
</dbReference>
<name>A0ABX0VX50_9RHOB</name>